<proteinExistence type="predicted"/>
<dbReference type="EMBL" id="MLAK01000970">
    <property type="protein sequence ID" value="OHT00143.1"/>
    <property type="molecule type" value="Genomic_DNA"/>
</dbReference>
<evidence type="ECO:0000313" key="1">
    <source>
        <dbReference type="EMBL" id="OHT00143.1"/>
    </source>
</evidence>
<evidence type="ECO:0000313" key="2">
    <source>
        <dbReference type="Proteomes" id="UP000179807"/>
    </source>
</evidence>
<dbReference type="AlphaFoldDB" id="A0A1J4JM20"/>
<dbReference type="GeneID" id="94843688"/>
<name>A0A1J4JM20_9EUKA</name>
<dbReference type="VEuPathDB" id="TrichDB:TRFO_33275"/>
<accession>A0A1J4JM20</accession>
<reference evidence="1" key="1">
    <citation type="submission" date="2016-10" db="EMBL/GenBank/DDBJ databases">
        <authorList>
            <person name="Benchimol M."/>
            <person name="Almeida L.G."/>
            <person name="Vasconcelos A.T."/>
            <person name="Perreira-Neves A."/>
            <person name="Rosa I.A."/>
            <person name="Tasca T."/>
            <person name="Bogo M.R."/>
            <person name="de Souza W."/>
        </authorList>
    </citation>
    <scope>NUCLEOTIDE SEQUENCE [LARGE SCALE GENOMIC DNA]</scope>
    <source>
        <strain evidence="1">K</strain>
    </source>
</reference>
<protein>
    <submittedName>
        <fullName evidence="1">Uncharacterized protein</fullName>
    </submittedName>
</protein>
<dbReference type="Proteomes" id="UP000179807">
    <property type="component" value="Unassembled WGS sequence"/>
</dbReference>
<gene>
    <name evidence="1" type="ORF">TRFO_33275</name>
</gene>
<keyword evidence="2" id="KW-1185">Reference proteome</keyword>
<dbReference type="RefSeq" id="XP_068353279.1">
    <property type="nucleotide sequence ID" value="XM_068508984.1"/>
</dbReference>
<organism evidence="1 2">
    <name type="scientific">Tritrichomonas foetus</name>
    <dbReference type="NCBI Taxonomy" id="1144522"/>
    <lineage>
        <taxon>Eukaryota</taxon>
        <taxon>Metamonada</taxon>
        <taxon>Parabasalia</taxon>
        <taxon>Tritrichomonadida</taxon>
        <taxon>Tritrichomonadidae</taxon>
        <taxon>Tritrichomonas</taxon>
    </lineage>
</organism>
<sequence>MNEGVKCSYRILASLFGIILPALSRQITQFIKYGKEKRRNGRPPLLTSYQHAGLKEYITLGENSHTARTYGDIRRFLYDEFHKNVTKKTIHSYIDYQQDFKVVQGILLESVRAFVSSSQIDVYFVDLCEIFQFDIPSRFVANIDEVGFNNFDDARELRCGQ</sequence>
<comment type="caution">
    <text evidence="1">The sequence shown here is derived from an EMBL/GenBank/DDBJ whole genome shotgun (WGS) entry which is preliminary data.</text>
</comment>